<dbReference type="AlphaFoldDB" id="A0A5E6MAC4"/>
<dbReference type="Gene3D" id="3.30.2090.10">
    <property type="entry name" value="Multidrug efflux transporter AcrB TolC docking domain, DN and DC subdomains"/>
    <property type="match status" value="2"/>
</dbReference>
<dbReference type="PANTHER" id="PTHR32063:SF19">
    <property type="entry name" value="CATION EFFLUX SYSTEM PROTEIN CUSA"/>
    <property type="match status" value="1"/>
</dbReference>
<keyword evidence="6 8" id="KW-1133">Transmembrane helix</keyword>
<dbReference type="Gene3D" id="3.30.70.1440">
    <property type="entry name" value="Multidrug efflux transporter AcrB pore domain"/>
    <property type="match status" value="1"/>
</dbReference>
<gene>
    <name evidence="9" type="primary">cusA</name>
    <name evidence="9" type="ORF">MAMT_00537</name>
</gene>
<dbReference type="EMBL" id="CABFVA020000017">
    <property type="protein sequence ID" value="VVM05263.1"/>
    <property type="molecule type" value="Genomic_DNA"/>
</dbReference>
<evidence type="ECO:0000256" key="8">
    <source>
        <dbReference type="SAM" id="Phobius"/>
    </source>
</evidence>
<dbReference type="SUPFAM" id="SSF82866">
    <property type="entry name" value="Multidrug efflux transporter AcrB transmembrane domain"/>
    <property type="match status" value="2"/>
</dbReference>
<feature type="transmembrane region" description="Helical" evidence="8">
    <location>
        <begin position="485"/>
        <end position="504"/>
    </location>
</feature>
<dbReference type="Gene3D" id="1.20.1640.10">
    <property type="entry name" value="Multidrug efflux transporter AcrB transmembrane domain"/>
    <property type="match status" value="2"/>
</dbReference>
<dbReference type="GO" id="GO:0005886">
    <property type="term" value="C:plasma membrane"/>
    <property type="evidence" value="ECO:0007669"/>
    <property type="project" value="UniProtKB-SubCell"/>
</dbReference>
<comment type="subcellular location">
    <subcellularLocation>
        <location evidence="1">Cell membrane</location>
        <topology evidence="1">Multi-pass membrane protein</topology>
    </subcellularLocation>
</comment>
<feature type="transmembrane region" description="Helical" evidence="8">
    <location>
        <begin position="1000"/>
        <end position="1015"/>
    </location>
</feature>
<keyword evidence="7 8" id="KW-0472">Membrane</keyword>
<dbReference type="OrthoDB" id="9757876at2"/>
<evidence type="ECO:0000256" key="1">
    <source>
        <dbReference type="ARBA" id="ARBA00004651"/>
    </source>
</evidence>
<dbReference type="RefSeq" id="WP_142659392.1">
    <property type="nucleotide sequence ID" value="NZ_CABFVA020000017.1"/>
</dbReference>
<feature type="transmembrane region" description="Helical" evidence="8">
    <location>
        <begin position="889"/>
        <end position="908"/>
    </location>
</feature>
<keyword evidence="5 8" id="KW-0812">Transmembrane</keyword>
<feature type="transmembrane region" description="Helical" evidence="8">
    <location>
        <begin position="444"/>
        <end position="465"/>
    </location>
</feature>
<keyword evidence="4" id="KW-1003">Cell membrane</keyword>
<keyword evidence="10" id="KW-1185">Reference proteome</keyword>
<feature type="transmembrane region" description="Helical" evidence="8">
    <location>
        <begin position="1027"/>
        <end position="1053"/>
    </location>
</feature>
<protein>
    <submittedName>
        <fullName evidence="9">Cation efflux system protein CusA</fullName>
    </submittedName>
</protein>
<feature type="transmembrane region" description="Helical" evidence="8">
    <location>
        <begin position="536"/>
        <end position="554"/>
    </location>
</feature>
<dbReference type="NCBIfam" id="TIGR00914">
    <property type="entry name" value="2A0601"/>
    <property type="match status" value="1"/>
</dbReference>
<evidence type="ECO:0000256" key="2">
    <source>
        <dbReference type="ARBA" id="ARBA00010942"/>
    </source>
</evidence>
<dbReference type="Proteomes" id="UP000334923">
    <property type="component" value="Unassembled WGS sequence"/>
</dbReference>
<evidence type="ECO:0000256" key="3">
    <source>
        <dbReference type="ARBA" id="ARBA00022448"/>
    </source>
</evidence>
<dbReference type="Gene3D" id="3.30.70.1320">
    <property type="entry name" value="Multidrug efflux transporter AcrB pore domain like"/>
    <property type="match status" value="1"/>
</dbReference>
<feature type="transmembrane region" description="Helical" evidence="8">
    <location>
        <begin position="915"/>
        <end position="935"/>
    </location>
</feature>
<reference evidence="9 10" key="1">
    <citation type="submission" date="2019-09" db="EMBL/GenBank/DDBJ databases">
        <authorList>
            <person name="Cremers G."/>
        </authorList>
    </citation>
    <scope>NUCLEOTIDE SEQUENCE [LARGE SCALE GENOMIC DNA]</scope>
    <source>
        <strain evidence="9">4A</strain>
    </source>
</reference>
<dbReference type="InterPro" id="IPR004763">
    <property type="entry name" value="CusA-like"/>
</dbReference>
<dbReference type="PANTHER" id="PTHR32063">
    <property type="match status" value="1"/>
</dbReference>
<feature type="transmembrane region" description="Helical" evidence="8">
    <location>
        <begin position="941"/>
        <end position="965"/>
    </location>
</feature>
<feature type="transmembrane region" description="Helical" evidence="8">
    <location>
        <begin position="365"/>
        <end position="384"/>
    </location>
</feature>
<dbReference type="InterPro" id="IPR027463">
    <property type="entry name" value="AcrB_DN_DC_subdom"/>
</dbReference>
<proteinExistence type="inferred from homology"/>
<evidence type="ECO:0000256" key="5">
    <source>
        <dbReference type="ARBA" id="ARBA00022692"/>
    </source>
</evidence>
<organism evidence="9 10">
    <name type="scientific">Methylacidimicrobium tartarophylax</name>
    <dbReference type="NCBI Taxonomy" id="1041768"/>
    <lineage>
        <taxon>Bacteria</taxon>
        <taxon>Pseudomonadati</taxon>
        <taxon>Verrucomicrobiota</taxon>
        <taxon>Methylacidimicrobium</taxon>
    </lineage>
</organism>
<evidence type="ECO:0000256" key="7">
    <source>
        <dbReference type="ARBA" id="ARBA00023136"/>
    </source>
</evidence>
<evidence type="ECO:0000256" key="6">
    <source>
        <dbReference type="ARBA" id="ARBA00022989"/>
    </source>
</evidence>
<evidence type="ECO:0000313" key="9">
    <source>
        <dbReference type="EMBL" id="VVM05263.1"/>
    </source>
</evidence>
<dbReference type="Pfam" id="PF00873">
    <property type="entry name" value="ACR_tran"/>
    <property type="match status" value="1"/>
</dbReference>
<sequence length="1080" mass="119164">MLERLIEWSGRNPFLVSVLAAFGLTWGISALRSSPLDAVPDLSDAQVIVYTEWTGRSPTLVEDQITYPISTLFLSAPKVKFVRGESIFGKSFVYVIFEDGTDIYWARSRVLEYLNSVRGRLPEGVSPTLGPDATGVGWVYEYALVDESGRHDLTELRSFQDWTLRYALASVHGVSEVASVGGYVRQYQVNLDPDKLVAYGVRFSEVVDAVRKGNRDVGGKSFEISTMEYYIRGRGYFQSLADVGNVVVRTDPQGFPILVRQLGSLTLGGDLRQGLVEFGGKGETVGGIVVMRYGENALRVIDGIKKKLKTLEGSLPSGVRLVPTYDRSELIHRSIRTLWEKLIEESLVVSLVCILFLWHVRSALVAILLLPAAIILSFIPFSGLRLTANIMSLGGIAIAIGAMVDGAVIMVENAHKQLEEAREKSGKEPRGEERLQVLLSAAKMVGRPLFFSLLVITVSFVPVFALEAQEGRLFRPLAFTKTFAMFFAALLSVTLVPVLMLWFIRGRIVPEKRNPLNRLLLAAYDPILRFVLRYRIPVLLLALAVLASTLYPISRLGAEFMPPLGEGTLLYMPTAVPGVAIAEAARILQTQDRIIARMPEVATVFGKVGQADTATDPAPLSMTETVVTFRPESQWRQGMTWDKLVAELNGQLQFPGVANIFWMPIQTRTEMLTTGFRSNLGIKIFGSDLNVIRDLGEKIERTLSGFPDTRSVFAERVEGGRYLDIQVRREALARYGFTVEDVNQAIEGAIGGNTVTVTVEGRERYPVSVRYNRDFRQDPLALSRILLGESPEAVSLAASPRGSSPGPIAGVQVPLGELADIHFTFGPPEVRSENAQLVGFVFVDSTAKDFVGYVQKAGAEIARNVTFPPGYYVEWAGSYEYFLRAKQRLFLLIPLTLVIIFVLLHLNTRSVDRTFLVLLAVPFSLVGAFWLLYWLGYNLSVAVAVGLIALAGLDAETGVIMLLYLDNAYEERSREGRMRSRADLRAAIEEGALGRIRPKMMTICAILFGLLPILWSRETGADVMKRIAAPMVGGIVTSGVLELLLYPILYFLWRGRGLPRGDEASEARPGLGSAAKQARS</sequence>
<accession>A0A5E6MAC4</accession>
<dbReference type="Gene3D" id="3.30.70.1430">
    <property type="entry name" value="Multidrug efflux transporter AcrB pore domain"/>
    <property type="match status" value="2"/>
</dbReference>
<comment type="similarity">
    <text evidence="2">Belongs to the resistance-nodulation-cell division (RND) (TC 2.A.6) family.</text>
</comment>
<keyword evidence="3" id="KW-0813">Transport</keyword>
<dbReference type="SUPFAM" id="SSF82714">
    <property type="entry name" value="Multidrug efflux transporter AcrB TolC docking domain, DN and DC subdomains"/>
    <property type="match status" value="2"/>
</dbReference>
<name>A0A5E6MAC4_9BACT</name>
<dbReference type="GO" id="GO:0042910">
    <property type="term" value="F:xenobiotic transmembrane transporter activity"/>
    <property type="evidence" value="ECO:0007669"/>
    <property type="project" value="TreeGrafter"/>
</dbReference>
<dbReference type="InterPro" id="IPR001036">
    <property type="entry name" value="Acrflvin-R"/>
</dbReference>
<dbReference type="SUPFAM" id="SSF82693">
    <property type="entry name" value="Multidrug efflux transporter AcrB pore domain, PN1, PN2, PC1 and PC2 subdomains"/>
    <property type="match status" value="2"/>
</dbReference>
<dbReference type="GO" id="GO:0008324">
    <property type="term" value="F:monoatomic cation transmembrane transporter activity"/>
    <property type="evidence" value="ECO:0007669"/>
    <property type="project" value="InterPro"/>
</dbReference>
<dbReference type="PRINTS" id="PR00702">
    <property type="entry name" value="ACRIFLAVINRP"/>
</dbReference>
<evidence type="ECO:0000313" key="10">
    <source>
        <dbReference type="Proteomes" id="UP000334923"/>
    </source>
</evidence>
<evidence type="ECO:0000256" key="4">
    <source>
        <dbReference type="ARBA" id="ARBA00022475"/>
    </source>
</evidence>